<dbReference type="GO" id="GO:0016020">
    <property type="term" value="C:membrane"/>
    <property type="evidence" value="ECO:0007669"/>
    <property type="project" value="TreeGrafter"/>
</dbReference>
<protein>
    <submittedName>
        <fullName evidence="3">Glycosyltransferase</fullName>
    </submittedName>
</protein>
<dbReference type="CDD" id="cd03801">
    <property type="entry name" value="GT4_PimA-like"/>
    <property type="match status" value="1"/>
</dbReference>
<accession>A0A7C4FI99</accession>
<evidence type="ECO:0000259" key="1">
    <source>
        <dbReference type="Pfam" id="PF00534"/>
    </source>
</evidence>
<dbReference type="PANTHER" id="PTHR45919:SF1">
    <property type="entry name" value="GDP-MAN:MAN(3)GLCNAC(2)-PP-DOL ALPHA-1,2-MANNOSYLTRANSFERASE"/>
    <property type="match status" value="1"/>
</dbReference>
<evidence type="ECO:0000313" key="3">
    <source>
        <dbReference type="EMBL" id="HGI88108.1"/>
    </source>
</evidence>
<name>A0A7C4FI99_9CREN</name>
<dbReference type="AlphaFoldDB" id="A0A7C4FI99"/>
<dbReference type="Pfam" id="PF13439">
    <property type="entry name" value="Glyco_transf_4"/>
    <property type="match status" value="1"/>
</dbReference>
<evidence type="ECO:0000259" key="2">
    <source>
        <dbReference type="Pfam" id="PF13439"/>
    </source>
</evidence>
<dbReference type="InterPro" id="IPR001296">
    <property type="entry name" value="Glyco_trans_1"/>
</dbReference>
<feature type="domain" description="Glycosyltransferase subfamily 4-like N-terminal" evidence="2">
    <location>
        <begin position="14"/>
        <end position="202"/>
    </location>
</feature>
<dbReference type="GO" id="GO:0006487">
    <property type="term" value="P:protein N-linked glycosylation"/>
    <property type="evidence" value="ECO:0007669"/>
    <property type="project" value="TreeGrafter"/>
</dbReference>
<comment type="caution">
    <text evidence="3">The sequence shown here is derived from an EMBL/GenBank/DDBJ whole genome shotgun (WGS) entry which is preliminary data.</text>
</comment>
<dbReference type="Pfam" id="PF00534">
    <property type="entry name" value="Glycos_transf_1"/>
    <property type="match status" value="1"/>
</dbReference>
<dbReference type="PANTHER" id="PTHR45919">
    <property type="entry name" value="GDP-MAN:MAN(3)GLCNAC(2)-PP-DOL ALPHA-1,2-MANNOSYLTRANSFERASE"/>
    <property type="match status" value="1"/>
</dbReference>
<dbReference type="InterPro" id="IPR028098">
    <property type="entry name" value="Glyco_trans_4-like_N"/>
</dbReference>
<proteinExistence type="predicted"/>
<dbReference type="Gene3D" id="3.40.50.2000">
    <property type="entry name" value="Glycogen Phosphorylase B"/>
    <property type="match status" value="2"/>
</dbReference>
<feature type="domain" description="Glycosyl transferase family 1" evidence="1">
    <location>
        <begin position="212"/>
        <end position="377"/>
    </location>
</feature>
<dbReference type="SUPFAM" id="SSF53756">
    <property type="entry name" value="UDP-Glycosyltransferase/glycogen phosphorylase"/>
    <property type="match status" value="1"/>
</dbReference>
<dbReference type="GO" id="GO:0004377">
    <property type="term" value="F:GDP-Man:Man(3)GlcNAc(2)-PP-Dol alpha-1,2-mannosyltransferase activity"/>
    <property type="evidence" value="ECO:0007669"/>
    <property type="project" value="InterPro"/>
</dbReference>
<dbReference type="EMBL" id="DTFF01000062">
    <property type="protein sequence ID" value="HGI88108.1"/>
    <property type="molecule type" value="Genomic_DNA"/>
</dbReference>
<organism evidence="3">
    <name type="scientific">Ignisphaera aggregans</name>
    <dbReference type="NCBI Taxonomy" id="334771"/>
    <lineage>
        <taxon>Archaea</taxon>
        <taxon>Thermoproteota</taxon>
        <taxon>Thermoprotei</taxon>
        <taxon>Desulfurococcales</taxon>
        <taxon>Desulfurococcaceae</taxon>
        <taxon>Ignisphaera</taxon>
    </lineage>
</organism>
<sequence>MNAVVAHHYWNRAGGGEIVCAGIANVFDSLGFTPLLVSPTRIDVSRYPEWFGVDLSAYPTLDLGFELRAFGMYTRLLEGFAINKALKRFDVGIVFKDNPMPRGTVKVAKRHGIKLVEYIHFPAEVFVKGGWVQFADDPYHAQRYGKFPMNIYFRVYLALLSRIVRSNPFTDVDLVLSNSEWSANIVKSVYGEKPVVLNPPIPPNVGIVEHAKPFDDRENIVVMVGRFGVEKRYHWVVQEVLPRLEKLVSDVRLYVFGSSKTKSSRGYYRRVMSLALETGLRVSTDIDANAEVYLVENAPRSAINSVMNRAKLFLHAAINEHWGVAVTEAMARSLPVVVHKSGGPWSDIVVGSLHGLGYTTTEEAVEMVSKLLTDSSTWSYYSRKSLERVRELTFNRFIEKATQLIKRIL</sequence>
<keyword evidence="3" id="KW-0808">Transferase</keyword>
<dbReference type="InterPro" id="IPR038013">
    <property type="entry name" value="ALG11"/>
</dbReference>
<gene>
    <name evidence="3" type="ORF">ENV14_06965</name>
</gene>
<reference evidence="3" key="1">
    <citation type="journal article" date="2020" name="mSystems">
        <title>Genome- and Community-Level Interaction Insights into Carbon Utilization and Element Cycling Functions of Hydrothermarchaeota in Hydrothermal Sediment.</title>
        <authorList>
            <person name="Zhou Z."/>
            <person name="Liu Y."/>
            <person name="Xu W."/>
            <person name="Pan J."/>
            <person name="Luo Z.H."/>
            <person name="Li M."/>
        </authorList>
    </citation>
    <scope>NUCLEOTIDE SEQUENCE [LARGE SCALE GENOMIC DNA]</scope>
    <source>
        <strain evidence="3">SpSt-732</strain>
    </source>
</reference>